<comment type="caution">
    <text evidence="5">The sequence shown here is derived from an EMBL/GenBank/DDBJ whole genome shotgun (WGS) entry which is preliminary data.</text>
</comment>
<evidence type="ECO:0000259" key="4">
    <source>
        <dbReference type="Pfam" id="PF00582"/>
    </source>
</evidence>
<comment type="similarity">
    <text evidence="1">Belongs to the universal stress protein A family.</text>
</comment>
<dbReference type="PRINTS" id="PR01438">
    <property type="entry name" value="UNVRSLSTRESS"/>
</dbReference>
<dbReference type="PANTHER" id="PTHR46268:SF27">
    <property type="entry name" value="UNIVERSAL STRESS PROTEIN RV2623"/>
    <property type="match status" value="1"/>
</dbReference>
<dbReference type="InterPro" id="IPR014729">
    <property type="entry name" value="Rossmann-like_a/b/a_fold"/>
</dbReference>
<keyword evidence="3" id="KW-0067">ATP-binding</keyword>
<evidence type="ECO:0000313" key="6">
    <source>
        <dbReference type="Proteomes" id="UP000294575"/>
    </source>
</evidence>
<dbReference type="RefSeq" id="WP_101497917.1">
    <property type="nucleotide sequence ID" value="NZ_LNJZ01000009.1"/>
</dbReference>
<dbReference type="InterPro" id="IPR006015">
    <property type="entry name" value="Universal_stress_UspA"/>
</dbReference>
<dbReference type="Gene3D" id="3.40.50.620">
    <property type="entry name" value="HUPs"/>
    <property type="match status" value="2"/>
</dbReference>
<sequence length="268" mass="29499">MQHIMVAHDLSGHAWLALQRAALLAVQHGARLTVLHVQEEHLPKQVLEHNREAARQLIGGQLEQLGLPAAELVIVTGRPVQTLVAQQKARSVDLLVMGDHHQESRLYFSGTTLERVLQRSTAAVLLVVDEGLEPYRQALVPMDFSLCACNALHRTRSLLAADARIHAVHVLEQAQVHGCSTDEHEWQAELFAQLVADEQAKMPEHGARISQELLYGELHDCLAKVIAGQRPQLLALGKHGRGVLADALLGSLAQHFLEHPPCDVLLVK</sequence>
<evidence type="ECO:0000256" key="2">
    <source>
        <dbReference type="ARBA" id="ARBA00022741"/>
    </source>
</evidence>
<evidence type="ECO:0000256" key="1">
    <source>
        <dbReference type="ARBA" id="ARBA00008791"/>
    </source>
</evidence>
<evidence type="ECO:0000256" key="3">
    <source>
        <dbReference type="ARBA" id="ARBA00022840"/>
    </source>
</evidence>
<dbReference type="PANTHER" id="PTHR46268">
    <property type="entry name" value="STRESS RESPONSE PROTEIN NHAX"/>
    <property type="match status" value="1"/>
</dbReference>
<organism evidence="5 6">
    <name type="scientific">Thiopseudomonas denitrificans</name>
    <dbReference type="NCBI Taxonomy" id="1501432"/>
    <lineage>
        <taxon>Bacteria</taxon>
        <taxon>Pseudomonadati</taxon>
        <taxon>Pseudomonadota</taxon>
        <taxon>Gammaproteobacteria</taxon>
        <taxon>Pseudomonadales</taxon>
        <taxon>Pseudomonadaceae</taxon>
        <taxon>Thiopseudomonas</taxon>
    </lineage>
</organism>
<dbReference type="CDD" id="cd00293">
    <property type="entry name" value="USP-like"/>
    <property type="match status" value="2"/>
</dbReference>
<dbReference type="GO" id="GO:0005524">
    <property type="term" value="F:ATP binding"/>
    <property type="evidence" value="ECO:0007669"/>
    <property type="project" value="UniProtKB-KW"/>
</dbReference>
<dbReference type="Proteomes" id="UP000294575">
    <property type="component" value="Unassembled WGS sequence"/>
</dbReference>
<protein>
    <submittedName>
        <fullName evidence="5">Nucleotide-binding universal stress UspA family protein</fullName>
    </submittedName>
</protein>
<gene>
    <name evidence="5" type="ORF">DFQ45_11327</name>
</gene>
<dbReference type="SUPFAM" id="SSF52402">
    <property type="entry name" value="Adenine nucleotide alpha hydrolases-like"/>
    <property type="match status" value="2"/>
</dbReference>
<keyword evidence="2" id="KW-0547">Nucleotide-binding</keyword>
<name>A0A4R6TWT1_9GAMM</name>
<accession>A0A4R6TWT1</accession>
<dbReference type="InterPro" id="IPR006016">
    <property type="entry name" value="UspA"/>
</dbReference>
<proteinExistence type="inferred from homology"/>
<dbReference type="EMBL" id="SNYK01000013">
    <property type="protein sequence ID" value="TDQ36305.1"/>
    <property type="molecule type" value="Genomic_DNA"/>
</dbReference>
<dbReference type="AlphaFoldDB" id="A0A4R6TWT1"/>
<dbReference type="Pfam" id="PF00582">
    <property type="entry name" value="Usp"/>
    <property type="match status" value="2"/>
</dbReference>
<evidence type="ECO:0000313" key="5">
    <source>
        <dbReference type="EMBL" id="TDQ36305.1"/>
    </source>
</evidence>
<reference evidence="5 6" key="1">
    <citation type="submission" date="2019-03" db="EMBL/GenBank/DDBJ databases">
        <title>Genomic Encyclopedia of Type Strains, Phase IV (KMG-IV): sequencing the most valuable type-strain genomes for metagenomic binning, comparative biology and taxonomic classification.</title>
        <authorList>
            <person name="Goeker M."/>
        </authorList>
    </citation>
    <scope>NUCLEOTIDE SEQUENCE [LARGE SCALE GENOMIC DNA]</scope>
    <source>
        <strain evidence="5 6">DSM 28679</strain>
    </source>
</reference>
<dbReference type="OrthoDB" id="9792500at2"/>
<feature type="domain" description="UspA" evidence="4">
    <location>
        <begin position="1"/>
        <end position="127"/>
    </location>
</feature>
<keyword evidence="6" id="KW-1185">Reference proteome</keyword>
<feature type="domain" description="UspA" evidence="4">
    <location>
        <begin position="135"/>
        <end position="268"/>
    </location>
</feature>